<reference evidence="6" key="1">
    <citation type="submission" date="2007-04" db="EMBL/GenBank/DDBJ databases">
        <title>Annotation of Pediculus humanus corporis strain USDA.</title>
        <authorList>
            <person name="Kirkness E."/>
            <person name="Hannick L."/>
            <person name="Hass B."/>
            <person name="Bruggner R."/>
            <person name="Lawson D."/>
            <person name="Bidwell S."/>
            <person name="Joardar V."/>
            <person name="Caler E."/>
            <person name="Walenz B."/>
            <person name="Inman J."/>
            <person name="Schobel S."/>
            <person name="Galinsky K."/>
            <person name="Amedeo P."/>
            <person name="Strausberg R."/>
        </authorList>
    </citation>
    <scope>NUCLEOTIDE SEQUENCE</scope>
    <source>
        <strain evidence="6">USDA</strain>
    </source>
</reference>
<dbReference type="SUPFAM" id="SSF50998">
    <property type="entry name" value="Quinoprotein alcohol dehydrogenase-like"/>
    <property type="match status" value="1"/>
</dbReference>
<evidence type="ECO:0000256" key="2">
    <source>
        <dbReference type="ARBA" id="ARBA00022737"/>
    </source>
</evidence>
<evidence type="ECO:0000256" key="3">
    <source>
        <dbReference type="SAM" id="MobiDB-lite"/>
    </source>
</evidence>
<feature type="domain" description="NACHT" evidence="4">
    <location>
        <begin position="471"/>
        <end position="631"/>
    </location>
</feature>
<sequence>MGSSCSSRQEHKDKDSVSTKSEESPAYQIIIKKNTEDDESKFGENKPQTGLILKPTELPSEEYAKPRNAVTSISDSNSLPSPPILSPKEITEPPLLPDELTQLPESFQNLITGRIAKHSLNFKSRKIVLYVCAADSQDCCVEKGVLHQVVGPELRNYCRDKGYEFHITDLHWKTGLEKQQDHEFPELCLEELARQMEVGYIIPVLFLSNSLGTPLLPKTVETQDFEMALSQAEDKDSLKKWYRLDSDAQPPCYRLVPVASHIPGFKENSWKEREKALEEWRSEIEKTLTVMISAFSEELRNTYLTTVVEQEVHNTILMSQELARRCLWLYRVFTQKPESTQTLSLLAQEQKRRLDIVYKELRSQLTEKHIVRVNVKWNQDGIVDKNIPEHVQYINDVTSHLTKYLKATIFTIIEEDQSKAVIRSMFGIEAQFLNEIKWQALFCQKAVQSSVMREEILQSIQSYVTSDSTSPLLIHGVQGSGKTTILSRAVHCIQTWLPDSYSLFRFAKISELSYTLTDILKTVCDQLSLLSNGHQTFCNYNTNTYGTEFSKLITTSSFQRSVVILLDGLDHLKNLNLEWLPWKLPTNVKLIITARTESSLYNKFKSNLQSNNFLIEIPELSKSEAERLLLSSVSQYSHSVSSKAAQRVLSVLQFCRLPLYVKVLAWRVSWFTEIEHEFDPKVNLKEEMNSMLDYVDAMLDSNRVKMAVSLIVASKYGLRDSELLDIFSNQTIFHSEKTYLRWAPACLFLSRFLKYLNPFFQWVSDGNNLTLKISDNTFEEIINQRYVKENKIYSQLIYEYFKNEKFNSIEKPANQLKRFDISSYKRKLIELPYQSIILNYNTVDDFLLNEKWLYDKICGCGVFQIIDDIKEINGKFDISNDLLLLQNILENNHKALNYDGRQMYTYFFNELNSKCLNESHFWESFYKKIINPPINSLMPVNKETLRVSDFSQSPFENTKNNQQESNENINLILRLIDNPNFMVSVSTKQEEIAVWDLFTCEKVRSIKGVTHPTSLQLIDDYRAVVLCCRELRIYNLDDGVLVTRLKGVMNQKMAFFGLHDKNHLVTLSRNRMYVNLMNLDNGDCITTFKAGEDRFLNSLLVSGDGRILVCGDETQKPFPLLVWNLSSRKLLYDLRIPHHDFITSLSAITHEGHYVCCVAKEVIEPGPNFIVVYDLQNGTLFKKWKPGVDTTSLDISSKDSCVISGLADARILVWDLVTGNCRWSFRGHSAPVTLVRKDPCGGSFLSADILNRDRSIRIWDLIKGELLAVYTPPKPFSACELGKGGKMVALTLKGELDIKSLILKGPEIEEIGENTVPYGKVENNGKTFILTENQEGR</sequence>
<dbReference type="Gene3D" id="3.40.50.300">
    <property type="entry name" value="P-loop containing nucleotide triphosphate hydrolases"/>
    <property type="match status" value="1"/>
</dbReference>
<dbReference type="Pfam" id="PF00400">
    <property type="entry name" value="WD40"/>
    <property type="match status" value="1"/>
</dbReference>
<evidence type="ECO:0000259" key="4">
    <source>
        <dbReference type="Pfam" id="PF05729"/>
    </source>
</evidence>
<dbReference type="VEuPathDB" id="VectorBase:PHUM227940"/>
<dbReference type="eggNOG" id="ENOG502QR0H">
    <property type="taxonomic scope" value="Eukaryota"/>
</dbReference>
<evidence type="ECO:0000313" key="6">
    <source>
        <dbReference type="EMBL" id="EEB13187.1"/>
    </source>
</evidence>
<protein>
    <submittedName>
        <fullName evidence="6">Predicted protein</fullName>
    </submittedName>
</protein>
<dbReference type="HOGENOM" id="CLU_009092_0_0_1"/>
<dbReference type="OMA" id="WIQTGAH"/>
<evidence type="ECO:0000313" key="7">
    <source>
        <dbReference type="EnsemblMetazoa" id="PHUM227940-PA"/>
    </source>
</evidence>
<dbReference type="GeneID" id="8238674"/>
<dbReference type="Proteomes" id="UP000009046">
    <property type="component" value="Unassembled WGS sequence"/>
</dbReference>
<dbReference type="SUPFAM" id="SSF52540">
    <property type="entry name" value="P-loop containing nucleoside triphosphate hydrolases"/>
    <property type="match status" value="1"/>
</dbReference>
<dbReference type="InterPro" id="IPR011047">
    <property type="entry name" value="Quinoprotein_ADH-like_sf"/>
</dbReference>
<keyword evidence="1" id="KW-0853">WD repeat</keyword>
<dbReference type="KEGG" id="phu:Phum_PHUM227940"/>
<dbReference type="InterPro" id="IPR015943">
    <property type="entry name" value="WD40/YVTN_repeat-like_dom_sf"/>
</dbReference>
<feature type="domain" description="NWD1/2-like winged helix-turn-helix" evidence="5">
    <location>
        <begin position="683"/>
        <end position="790"/>
    </location>
</feature>
<evidence type="ECO:0000313" key="8">
    <source>
        <dbReference type="Proteomes" id="UP000009046"/>
    </source>
</evidence>
<gene>
    <name evidence="7" type="primary">8238674</name>
    <name evidence="6" type="ORF">Phum_PHUM227940</name>
</gene>
<keyword evidence="8" id="KW-1185">Reference proteome</keyword>
<accession>E0VII1</accession>
<dbReference type="FunCoup" id="E0VII1">
    <property type="interactions" value="35"/>
</dbReference>
<dbReference type="InterPro" id="IPR027417">
    <property type="entry name" value="P-loop_NTPase"/>
</dbReference>
<feature type="compositionally biased region" description="Basic and acidic residues" evidence="3">
    <location>
        <begin position="8"/>
        <end position="23"/>
    </location>
</feature>
<reference evidence="6" key="2">
    <citation type="submission" date="2007-04" db="EMBL/GenBank/DDBJ databases">
        <title>The genome of the human body louse.</title>
        <authorList>
            <consortium name="The Human Body Louse Genome Consortium"/>
            <person name="Kirkness E."/>
            <person name="Walenz B."/>
            <person name="Hass B."/>
            <person name="Bruggner R."/>
            <person name="Strausberg R."/>
        </authorList>
    </citation>
    <scope>NUCLEOTIDE SEQUENCE</scope>
    <source>
        <strain evidence="6">USDA</strain>
    </source>
</reference>
<keyword evidence="2" id="KW-0677">Repeat</keyword>
<dbReference type="PANTHER" id="PTHR19871">
    <property type="entry name" value="BETA TRANSDUCIN-RELATED PROTEIN"/>
    <property type="match status" value="1"/>
</dbReference>
<dbReference type="EnsemblMetazoa" id="PHUM227940-RA">
    <property type="protein sequence ID" value="PHUM227940-PA"/>
    <property type="gene ID" value="PHUM227940"/>
</dbReference>
<evidence type="ECO:0000256" key="1">
    <source>
        <dbReference type="ARBA" id="ARBA00022574"/>
    </source>
</evidence>
<dbReference type="SMART" id="SM00320">
    <property type="entry name" value="WD40"/>
    <property type="match status" value="3"/>
</dbReference>
<evidence type="ECO:0000259" key="5">
    <source>
        <dbReference type="Pfam" id="PF25469"/>
    </source>
</evidence>
<feature type="region of interest" description="Disordered" evidence="3">
    <location>
        <begin position="1"/>
        <end position="92"/>
    </location>
</feature>
<dbReference type="InterPro" id="IPR057588">
    <property type="entry name" value="NWD1/2-like_WH"/>
</dbReference>
<dbReference type="InParanoid" id="E0VII1"/>
<dbReference type="OrthoDB" id="2325716at2759"/>
<dbReference type="PANTHER" id="PTHR19871:SF37">
    <property type="entry name" value="GH25853P"/>
    <property type="match status" value="1"/>
</dbReference>
<proteinExistence type="predicted"/>
<dbReference type="EMBL" id="DS235200">
    <property type="protein sequence ID" value="EEB13187.1"/>
    <property type="molecule type" value="Genomic_DNA"/>
</dbReference>
<reference evidence="7" key="3">
    <citation type="submission" date="2020-05" db="UniProtKB">
        <authorList>
            <consortium name="EnsemblMetazoa"/>
        </authorList>
    </citation>
    <scope>IDENTIFICATION</scope>
    <source>
        <strain evidence="7">USDA</strain>
    </source>
</reference>
<dbReference type="Pfam" id="PF25469">
    <property type="entry name" value="WHD_NWD1"/>
    <property type="match status" value="1"/>
</dbReference>
<dbReference type="Gene3D" id="2.130.10.10">
    <property type="entry name" value="YVTN repeat-like/Quinoprotein amine dehydrogenase"/>
    <property type="match status" value="2"/>
</dbReference>
<dbReference type="EMBL" id="AAZO01002655">
    <property type="status" value="NOT_ANNOTATED_CDS"/>
    <property type="molecule type" value="Genomic_DNA"/>
</dbReference>
<dbReference type="RefSeq" id="XP_002425925.1">
    <property type="nucleotide sequence ID" value="XM_002425880.1"/>
</dbReference>
<organism>
    <name type="scientific">Pediculus humanus subsp. corporis</name>
    <name type="common">Body louse</name>
    <dbReference type="NCBI Taxonomy" id="121224"/>
    <lineage>
        <taxon>Eukaryota</taxon>
        <taxon>Metazoa</taxon>
        <taxon>Ecdysozoa</taxon>
        <taxon>Arthropoda</taxon>
        <taxon>Hexapoda</taxon>
        <taxon>Insecta</taxon>
        <taxon>Pterygota</taxon>
        <taxon>Neoptera</taxon>
        <taxon>Paraneoptera</taxon>
        <taxon>Psocodea</taxon>
        <taxon>Troctomorpha</taxon>
        <taxon>Phthiraptera</taxon>
        <taxon>Anoplura</taxon>
        <taxon>Pediculidae</taxon>
        <taxon>Pediculus</taxon>
    </lineage>
</organism>
<dbReference type="InterPro" id="IPR007111">
    <property type="entry name" value="NACHT_NTPase"/>
</dbReference>
<dbReference type="Pfam" id="PF05729">
    <property type="entry name" value="NACHT"/>
    <property type="match status" value="1"/>
</dbReference>
<dbReference type="InterPro" id="IPR001680">
    <property type="entry name" value="WD40_rpt"/>
</dbReference>
<dbReference type="CTD" id="8238674"/>
<dbReference type="InterPro" id="IPR052752">
    <property type="entry name" value="NACHT-WD_repeat"/>
</dbReference>
<dbReference type="STRING" id="121224.E0VII1"/>
<name>E0VII1_PEDHC</name>